<evidence type="ECO:0000256" key="1">
    <source>
        <dbReference type="ARBA" id="ARBA00004496"/>
    </source>
</evidence>
<sequence>MSQAAVFLDKDGTLVHDVPYNIDPELIELTDNAGPALLLLLEHGFKLFVISNQPGIGLGYFPAAALGPVSRRVLDLVQEEGALLHGFYYCPHAPAEPGQKGCDCRKPAPGLLLQAAEQHDIDLERSWFIGDILDDIEAGHRAGCRSILIDNGNETEWRASSLRKPEYLARDLLDAASHIVMQQLLAHTPLERAR</sequence>
<evidence type="ECO:0000256" key="7">
    <source>
        <dbReference type="PIRNR" id="PIRNR004682"/>
    </source>
</evidence>
<dbReference type="PANTHER" id="PTHR42891">
    <property type="entry name" value="D-GLYCERO-BETA-D-MANNO-HEPTOSE-1,7-BISPHOSPHATE 7-PHOSPHATASE"/>
    <property type="match status" value="1"/>
</dbReference>
<dbReference type="EC" id="3.1.3.-" evidence="7"/>
<comment type="similarity">
    <text evidence="7">Belongs to the gmhB family.</text>
</comment>
<evidence type="ECO:0000256" key="3">
    <source>
        <dbReference type="ARBA" id="ARBA00022723"/>
    </source>
</evidence>
<dbReference type="InterPro" id="IPR006549">
    <property type="entry name" value="HAD-SF_hydro_IIIA"/>
</dbReference>
<evidence type="ECO:0000256" key="5">
    <source>
        <dbReference type="ARBA" id="ARBA00023277"/>
    </source>
</evidence>
<keyword evidence="3" id="KW-0479">Metal-binding</keyword>
<accession>A0ABY6DS55</accession>
<dbReference type="SUPFAM" id="SSF56784">
    <property type="entry name" value="HAD-like"/>
    <property type="match status" value="1"/>
</dbReference>
<dbReference type="PIRSF" id="PIRSF004682">
    <property type="entry name" value="GmhB"/>
    <property type="match status" value="1"/>
</dbReference>
<dbReference type="InterPro" id="IPR006543">
    <property type="entry name" value="Histidinol-phos"/>
</dbReference>
<organism evidence="8 9">
    <name type="scientific">Chitiniphilus purpureus</name>
    <dbReference type="NCBI Taxonomy" id="2981137"/>
    <lineage>
        <taxon>Bacteria</taxon>
        <taxon>Pseudomonadati</taxon>
        <taxon>Pseudomonadota</taxon>
        <taxon>Betaproteobacteria</taxon>
        <taxon>Neisseriales</taxon>
        <taxon>Chitinibacteraceae</taxon>
        <taxon>Chitiniphilus</taxon>
    </lineage>
</organism>
<protein>
    <recommendedName>
        <fullName evidence="6 7">D,D-heptose 1,7-bisphosphate phosphatase</fullName>
        <ecNumber evidence="7">3.1.3.-</ecNumber>
    </recommendedName>
</protein>
<dbReference type="Proteomes" id="UP001061302">
    <property type="component" value="Chromosome"/>
</dbReference>
<reference evidence="8" key="1">
    <citation type="submission" date="2022-10" db="EMBL/GenBank/DDBJ databases">
        <title>Chitiniphilus purpureus sp. nov., a novel chitin-degrading bacterium isolated from crawfish pond sediment.</title>
        <authorList>
            <person name="Li K."/>
        </authorList>
    </citation>
    <scope>NUCLEOTIDE SEQUENCE</scope>
    <source>
        <strain evidence="8">CD1</strain>
    </source>
</reference>
<evidence type="ECO:0000256" key="4">
    <source>
        <dbReference type="ARBA" id="ARBA00022801"/>
    </source>
</evidence>
<evidence type="ECO:0000313" key="8">
    <source>
        <dbReference type="EMBL" id="UXY16301.1"/>
    </source>
</evidence>
<dbReference type="InterPro" id="IPR036412">
    <property type="entry name" value="HAD-like_sf"/>
</dbReference>
<dbReference type="InterPro" id="IPR023214">
    <property type="entry name" value="HAD_sf"/>
</dbReference>
<keyword evidence="5 7" id="KW-0119">Carbohydrate metabolism</keyword>
<dbReference type="CDD" id="cd07503">
    <property type="entry name" value="HAD_HisB-N"/>
    <property type="match status" value="1"/>
</dbReference>
<keyword evidence="9" id="KW-1185">Reference proteome</keyword>
<dbReference type="GO" id="GO:0016787">
    <property type="term" value="F:hydrolase activity"/>
    <property type="evidence" value="ECO:0007669"/>
    <property type="project" value="UniProtKB-KW"/>
</dbReference>
<evidence type="ECO:0000256" key="6">
    <source>
        <dbReference type="ARBA" id="ARBA00031828"/>
    </source>
</evidence>
<evidence type="ECO:0000256" key="2">
    <source>
        <dbReference type="ARBA" id="ARBA00022490"/>
    </source>
</evidence>
<gene>
    <name evidence="8" type="ORF">N8I74_04590</name>
</gene>
<keyword evidence="2 7" id="KW-0963">Cytoplasm</keyword>
<dbReference type="EMBL" id="CP106753">
    <property type="protein sequence ID" value="UXY16301.1"/>
    <property type="molecule type" value="Genomic_DNA"/>
</dbReference>
<name>A0ABY6DS55_9NEIS</name>
<dbReference type="Gene3D" id="3.40.50.1000">
    <property type="entry name" value="HAD superfamily/HAD-like"/>
    <property type="match status" value="1"/>
</dbReference>
<dbReference type="PANTHER" id="PTHR42891:SF1">
    <property type="entry name" value="D-GLYCERO-BETA-D-MANNO-HEPTOSE-1,7-BISPHOSPHATE 7-PHOSPHATASE"/>
    <property type="match status" value="1"/>
</dbReference>
<proteinExistence type="inferred from homology"/>
<dbReference type="InterPro" id="IPR004446">
    <property type="entry name" value="Heptose_bisP_phosphatase"/>
</dbReference>
<dbReference type="RefSeq" id="WP_263125757.1">
    <property type="nucleotide sequence ID" value="NZ_CP106753.1"/>
</dbReference>
<dbReference type="Pfam" id="PF13242">
    <property type="entry name" value="Hydrolase_like"/>
    <property type="match status" value="1"/>
</dbReference>
<keyword evidence="4 7" id="KW-0378">Hydrolase</keyword>
<comment type="subcellular location">
    <subcellularLocation>
        <location evidence="1 7">Cytoplasm</location>
    </subcellularLocation>
</comment>
<evidence type="ECO:0000313" key="9">
    <source>
        <dbReference type="Proteomes" id="UP001061302"/>
    </source>
</evidence>
<dbReference type="NCBIfam" id="TIGR01662">
    <property type="entry name" value="HAD-SF-IIIA"/>
    <property type="match status" value="1"/>
</dbReference>
<dbReference type="NCBIfam" id="TIGR01656">
    <property type="entry name" value="Histidinol-ppas"/>
    <property type="match status" value="1"/>
</dbReference>